<protein>
    <submittedName>
        <fullName evidence="7">Probable G-protein coupled receptor 82</fullName>
    </submittedName>
</protein>
<dbReference type="OrthoDB" id="9946711at2759"/>
<organism evidence="6 7">
    <name type="scientific">Xenopus laevis</name>
    <name type="common">African clawed frog</name>
    <dbReference type="NCBI Taxonomy" id="8355"/>
    <lineage>
        <taxon>Eukaryota</taxon>
        <taxon>Metazoa</taxon>
        <taxon>Chordata</taxon>
        <taxon>Craniata</taxon>
        <taxon>Vertebrata</taxon>
        <taxon>Euteleostomi</taxon>
        <taxon>Amphibia</taxon>
        <taxon>Batrachia</taxon>
        <taxon>Anura</taxon>
        <taxon>Pipoidea</taxon>
        <taxon>Pipidae</taxon>
        <taxon>Xenopodinae</taxon>
        <taxon>Xenopus</taxon>
        <taxon>Xenopus</taxon>
    </lineage>
</organism>
<dbReference type="PROSITE" id="PS50262">
    <property type="entry name" value="G_PROTEIN_RECEP_F1_2"/>
    <property type="match status" value="1"/>
</dbReference>
<dbReference type="InterPro" id="IPR000276">
    <property type="entry name" value="GPCR_Rhodpsn"/>
</dbReference>
<dbReference type="InterPro" id="IPR042804">
    <property type="entry name" value="GPR82"/>
</dbReference>
<dbReference type="SUPFAM" id="SSF81321">
    <property type="entry name" value="Family A G protein-coupled receptor-like"/>
    <property type="match status" value="1"/>
</dbReference>
<proteinExistence type="predicted"/>
<accession>A0A1L8H6G6</accession>
<keyword evidence="3" id="KW-1133">Transmembrane helix</keyword>
<dbReference type="STRING" id="8355.A0A1L8H6G6"/>
<dbReference type="PANTHER" id="PTHR47392:SF1">
    <property type="entry name" value="G-PROTEIN COUPLED RECEPTOR 82-RELATED"/>
    <property type="match status" value="1"/>
</dbReference>
<dbReference type="RefSeq" id="XP_018104707.1">
    <property type="nucleotide sequence ID" value="XM_018249218.2"/>
</dbReference>
<reference evidence="6" key="1">
    <citation type="submission" date="2024-06" db="UniProtKB">
        <authorList>
            <consortium name="RefSeq"/>
        </authorList>
    </citation>
    <scope>NUCLEOTIDE SEQUENCE [LARGE SCALE GENOMIC DNA]</scope>
    <source>
        <strain evidence="6">J_2021</strain>
    </source>
</reference>
<dbReference type="GO" id="GO:0016020">
    <property type="term" value="C:membrane"/>
    <property type="evidence" value="ECO:0007669"/>
    <property type="project" value="UniProtKB-SubCell"/>
</dbReference>
<feature type="domain" description="G-protein coupled receptors family 1 profile" evidence="5">
    <location>
        <begin position="32"/>
        <end position="307"/>
    </location>
</feature>
<dbReference type="AlphaFoldDB" id="A0A1L8H6G6"/>
<keyword evidence="2" id="KW-0812">Transmembrane</keyword>
<keyword evidence="6" id="KW-1185">Reference proteome</keyword>
<evidence type="ECO:0000256" key="2">
    <source>
        <dbReference type="ARBA" id="ARBA00022692"/>
    </source>
</evidence>
<evidence type="ECO:0000313" key="7">
    <source>
        <dbReference type="RefSeq" id="XP_018104707.1"/>
    </source>
</evidence>
<evidence type="ECO:0000256" key="1">
    <source>
        <dbReference type="ARBA" id="ARBA00004370"/>
    </source>
</evidence>
<evidence type="ECO:0000256" key="4">
    <source>
        <dbReference type="ARBA" id="ARBA00023136"/>
    </source>
</evidence>
<gene>
    <name evidence="7" type="primary">LOC108709418</name>
</gene>
<dbReference type="InterPro" id="IPR017452">
    <property type="entry name" value="GPCR_Rhodpsn_7TM"/>
</dbReference>
<keyword evidence="4" id="KW-0472">Membrane</keyword>
<evidence type="ECO:0000313" key="6">
    <source>
        <dbReference type="Proteomes" id="UP000186698"/>
    </source>
</evidence>
<dbReference type="Gene3D" id="1.20.1070.10">
    <property type="entry name" value="Rhodopsin 7-helix transmembrane proteins"/>
    <property type="match status" value="1"/>
</dbReference>
<dbReference type="OMA" id="DEACYSI"/>
<dbReference type="GO" id="GO:0004930">
    <property type="term" value="F:G protein-coupled receptor activity"/>
    <property type="evidence" value="ECO:0007669"/>
    <property type="project" value="InterPro"/>
</dbReference>
<dbReference type="Pfam" id="PF00001">
    <property type="entry name" value="7tm_1"/>
    <property type="match status" value="2"/>
</dbReference>
<evidence type="ECO:0000256" key="3">
    <source>
        <dbReference type="ARBA" id="ARBA00022989"/>
    </source>
</evidence>
<dbReference type="GeneID" id="108709418"/>
<sequence length="338" mass="38901">MWNNSSCLHPRKFSAIGLPIIYSIMFVVSVSGNLVCLWIFTKFISRKTSTHIYLINLAISNVLVSAGMPFQVAYYLKVQYMPYNSTECRFLTQAGTLLTYSSMCVSITLLCWIAISRYATLVKHDDMMQSVKQTPYEKILFGKFLKSFRNPIFARYLCIGVWIAIACPNVCLATINTDNASNKLCFNEEVEIGKAHMVISSRVQVAFFFLFVLTVILFYCFFIHYLKTLQANSCIDGKFLIYRKVKKNIVVIMALLLICFAPYHFAKLFIYELVSFKNCQLLNISVEMKNIFLCLAEFRSCCDPIMYLCLDDTFKRNFQTLFKKKAEAQPQATNITPF</sequence>
<evidence type="ECO:0000259" key="5">
    <source>
        <dbReference type="PROSITE" id="PS50262"/>
    </source>
</evidence>
<comment type="subcellular location">
    <subcellularLocation>
        <location evidence="1">Membrane</location>
    </subcellularLocation>
</comment>
<dbReference type="PRINTS" id="PR00237">
    <property type="entry name" value="GPCRRHODOPSN"/>
</dbReference>
<name>A0A1L8H6G6_XENLA</name>
<reference evidence="7" key="2">
    <citation type="submission" date="2025-08" db="UniProtKB">
        <authorList>
            <consortium name="RefSeq"/>
        </authorList>
    </citation>
    <scope>IDENTIFICATION</scope>
    <source>
        <strain evidence="7">J_2021</strain>
        <tissue evidence="7">Erythrocytes</tissue>
    </source>
</reference>
<dbReference type="KEGG" id="xla:108709418"/>
<keyword evidence="7" id="KW-0675">Receptor</keyword>
<dbReference type="PANTHER" id="PTHR47392">
    <property type="entry name" value="G-PROTEIN COUPLED RECEPTOR 82-RELATED"/>
    <property type="match status" value="1"/>
</dbReference>
<dbReference type="PaxDb" id="8355-A0A1L8H6G6"/>
<dbReference type="Proteomes" id="UP000186698">
    <property type="component" value="Chromosome 2S"/>
</dbReference>